<dbReference type="PANTHER" id="PTHR12902">
    <property type="entry name" value="WASP-1"/>
    <property type="match status" value="1"/>
</dbReference>
<accession>A0A5C7HUY7</accession>
<dbReference type="InterPro" id="IPR017853">
    <property type="entry name" value="GH"/>
</dbReference>
<dbReference type="GO" id="GO:0034237">
    <property type="term" value="F:protein kinase A regulatory subunit binding"/>
    <property type="evidence" value="ECO:0007669"/>
    <property type="project" value="TreeGrafter"/>
</dbReference>
<dbReference type="EC" id="3.2.1.22" evidence="5"/>
<comment type="similarity">
    <text evidence="2 5">Belongs to the glycosyl hydrolase 27 family.</text>
</comment>
<dbReference type="GO" id="GO:2000601">
    <property type="term" value="P:positive regulation of Arp2/3 complex-mediated actin nucleation"/>
    <property type="evidence" value="ECO:0007669"/>
    <property type="project" value="TreeGrafter"/>
</dbReference>
<dbReference type="Pfam" id="PF16499">
    <property type="entry name" value="Melibiase_2"/>
    <property type="match status" value="1"/>
</dbReference>
<dbReference type="GO" id="GO:0030036">
    <property type="term" value="P:actin cytoskeleton organization"/>
    <property type="evidence" value="ECO:0007669"/>
    <property type="project" value="InterPro"/>
</dbReference>
<dbReference type="GO" id="GO:0005856">
    <property type="term" value="C:cytoskeleton"/>
    <property type="evidence" value="ECO:0007669"/>
    <property type="project" value="UniProtKB-SubCell"/>
</dbReference>
<dbReference type="InterPro" id="IPR002241">
    <property type="entry name" value="Glyco_hydro_27"/>
</dbReference>
<dbReference type="GO" id="GO:0071933">
    <property type="term" value="F:Arp2/3 complex binding"/>
    <property type="evidence" value="ECO:0007669"/>
    <property type="project" value="TreeGrafter"/>
</dbReference>
<evidence type="ECO:0000256" key="3">
    <source>
        <dbReference type="ARBA" id="ARBA00022801"/>
    </source>
</evidence>
<protein>
    <recommendedName>
        <fullName evidence="5">Alpha-galactosidase</fullName>
        <ecNumber evidence="5">3.2.1.22</ecNumber>
    </recommendedName>
    <alternativeName>
        <fullName evidence="5">Melibiase</fullName>
    </alternativeName>
</protein>
<proteinExistence type="inferred from homology"/>
<reference evidence="7" key="1">
    <citation type="journal article" date="2019" name="Gigascience">
        <title>De novo genome assembly of the endangered Acer yangbiense, a plant species with extremely small populations endemic to Yunnan Province, China.</title>
        <authorList>
            <person name="Yang J."/>
            <person name="Wariss H.M."/>
            <person name="Tao L."/>
            <person name="Zhang R."/>
            <person name="Yun Q."/>
            <person name="Hollingsworth P."/>
            <person name="Dao Z."/>
            <person name="Luo G."/>
            <person name="Guo H."/>
            <person name="Ma Y."/>
            <person name="Sun W."/>
        </authorList>
    </citation>
    <scope>NUCLEOTIDE SEQUENCE [LARGE SCALE GENOMIC DNA]</scope>
    <source>
        <strain evidence="7">cv. Malutang</strain>
    </source>
</reference>
<keyword evidence="5" id="KW-1015">Disulfide bond</keyword>
<dbReference type="GO" id="GO:0005975">
    <property type="term" value="P:carbohydrate metabolic process"/>
    <property type="evidence" value="ECO:0007669"/>
    <property type="project" value="InterPro"/>
</dbReference>
<dbReference type="GO" id="GO:0004557">
    <property type="term" value="F:alpha-galactosidase activity"/>
    <property type="evidence" value="ECO:0007669"/>
    <property type="project" value="UniProtKB-EC"/>
</dbReference>
<keyword evidence="3 5" id="KW-0378">Hydrolase</keyword>
<dbReference type="Proteomes" id="UP000323000">
    <property type="component" value="Chromosome 5"/>
</dbReference>
<dbReference type="InterPro" id="IPR013785">
    <property type="entry name" value="Aldolase_TIM"/>
</dbReference>
<dbReference type="AlphaFoldDB" id="A0A5C7HUY7"/>
<dbReference type="Gene3D" id="3.20.20.70">
    <property type="entry name" value="Aldolase class I"/>
    <property type="match status" value="1"/>
</dbReference>
<comment type="catalytic activity">
    <reaction evidence="5">
        <text>Hydrolysis of terminal, non-reducing alpha-D-galactose residues in alpha-D-galactosides, including galactose oligosaccharides, galactomannans and galactolipids.</text>
        <dbReference type="EC" id="3.2.1.22"/>
    </reaction>
</comment>
<dbReference type="InterPro" id="IPR028288">
    <property type="entry name" value="SCAR/WAVE_fam"/>
</dbReference>
<dbReference type="GO" id="GO:0003779">
    <property type="term" value="F:actin binding"/>
    <property type="evidence" value="ECO:0007669"/>
    <property type="project" value="UniProtKB-KW"/>
</dbReference>
<keyword evidence="4 5" id="KW-0326">Glycosidase</keyword>
<evidence type="ECO:0000256" key="5">
    <source>
        <dbReference type="RuleBase" id="RU361168"/>
    </source>
</evidence>
<sequence>MESSSDTVRGVAAVAMEFPAIDAATWRSARLPILLKKSKPNFDTPIFGDRRRGMPLTRYQIRNEYSLADPKLYRAADRDDPEALVEGVAMNRHKGLRLGIYTDAGYFTCSKTMPGSLGHEEQDAKSFASWGIDYLKYDNYFNDGSRPTVRYLVMTRALMKAGRPWQNLLIKAYDFVISDIDQNVTSYLFDFGSMMSKADMNEVYAELATPGGWNGIEWHPNLCMGQNLITRGDSPRCVMDSHEGCRGPPRLFLVDKFDVAGAGACLKR</sequence>
<dbReference type="SUPFAM" id="SSF51445">
    <property type="entry name" value="(Trans)glycosidases"/>
    <property type="match status" value="1"/>
</dbReference>
<evidence type="ECO:0000256" key="1">
    <source>
        <dbReference type="ARBA" id="ARBA00006993"/>
    </source>
</evidence>
<comment type="caution">
    <text evidence="6">The sequence shown here is derived from an EMBL/GenBank/DDBJ whole genome shotgun (WGS) entry which is preliminary data.</text>
</comment>
<evidence type="ECO:0000256" key="2">
    <source>
        <dbReference type="ARBA" id="ARBA00009743"/>
    </source>
</evidence>
<dbReference type="EMBL" id="VAHF01000005">
    <property type="protein sequence ID" value="TXG60907.1"/>
    <property type="molecule type" value="Genomic_DNA"/>
</dbReference>
<evidence type="ECO:0000313" key="6">
    <source>
        <dbReference type="EMBL" id="TXG60907.1"/>
    </source>
</evidence>
<evidence type="ECO:0000313" key="7">
    <source>
        <dbReference type="Proteomes" id="UP000323000"/>
    </source>
</evidence>
<comment type="similarity">
    <text evidence="1">Belongs to the SCAR/WAVE family.</text>
</comment>
<keyword evidence="7" id="KW-1185">Reference proteome</keyword>
<evidence type="ECO:0000256" key="4">
    <source>
        <dbReference type="ARBA" id="ARBA00023295"/>
    </source>
</evidence>
<dbReference type="PANTHER" id="PTHR12902:SF1">
    <property type="entry name" value="WISKOTT-ALDRICH SYNDROME PROTEIN FAMILY MEMBER"/>
    <property type="match status" value="1"/>
</dbReference>
<organism evidence="6 7">
    <name type="scientific">Acer yangbiense</name>
    <dbReference type="NCBI Taxonomy" id="1000413"/>
    <lineage>
        <taxon>Eukaryota</taxon>
        <taxon>Viridiplantae</taxon>
        <taxon>Streptophyta</taxon>
        <taxon>Embryophyta</taxon>
        <taxon>Tracheophyta</taxon>
        <taxon>Spermatophyta</taxon>
        <taxon>Magnoliopsida</taxon>
        <taxon>eudicotyledons</taxon>
        <taxon>Gunneridae</taxon>
        <taxon>Pentapetalae</taxon>
        <taxon>rosids</taxon>
        <taxon>malvids</taxon>
        <taxon>Sapindales</taxon>
        <taxon>Sapindaceae</taxon>
        <taxon>Hippocastanoideae</taxon>
        <taxon>Acereae</taxon>
        <taxon>Acer</taxon>
    </lineage>
</organism>
<dbReference type="OrthoDB" id="1929108at2759"/>
<name>A0A5C7HUY7_9ROSI</name>
<gene>
    <name evidence="6" type="ORF">EZV62_012270</name>
</gene>
<dbReference type="PRINTS" id="PR00740">
    <property type="entry name" value="GLHYDRLASE27"/>
</dbReference>